<comment type="caution">
    <text evidence="2">The sequence shown here is derived from an EMBL/GenBank/DDBJ whole genome shotgun (WGS) entry which is preliminary data.</text>
</comment>
<dbReference type="Proteomes" id="UP000467841">
    <property type="component" value="Unassembled WGS sequence"/>
</dbReference>
<feature type="transmembrane region" description="Helical" evidence="1">
    <location>
        <begin position="174"/>
        <end position="207"/>
    </location>
</feature>
<evidence type="ECO:0000256" key="1">
    <source>
        <dbReference type="RuleBase" id="RU367026"/>
    </source>
</evidence>
<feature type="transmembrane region" description="Helical" evidence="1">
    <location>
        <begin position="134"/>
        <end position="153"/>
    </location>
</feature>
<dbReference type="PANTHER" id="PTHR12701:SF38">
    <property type="entry name" value="ENDOPLASMIC RETICULUM TRANSMEMBRANE PROTEIN"/>
    <property type="match status" value="1"/>
</dbReference>
<keyword evidence="1" id="KW-0653">Protein transport</keyword>
<dbReference type="InterPro" id="IPR008417">
    <property type="entry name" value="BAP29/BAP31"/>
</dbReference>
<evidence type="ECO:0000313" key="3">
    <source>
        <dbReference type="Proteomes" id="UP000467841"/>
    </source>
</evidence>
<dbReference type="GO" id="GO:0006888">
    <property type="term" value="P:endoplasmic reticulum to Golgi vesicle-mediated transport"/>
    <property type="evidence" value="ECO:0007669"/>
    <property type="project" value="UniProtKB-UniRule"/>
</dbReference>
<keyword evidence="1" id="KW-0472">Membrane</keyword>
<organism evidence="2 3">
    <name type="scientific">Microthlaspi erraticum</name>
    <dbReference type="NCBI Taxonomy" id="1685480"/>
    <lineage>
        <taxon>Eukaryota</taxon>
        <taxon>Viridiplantae</taxon>
        <taxon>Streptophyta</taxon>
        <taxon>Embryophyta</taxon>
        <taxon>Tracheophyta</taxon>
        <taxon>Spermatophyta</taxon>
        <taxon>Magnoliopsida</taxon>
        <taxon>eudicotyledons</taxon>
        <taxon>Gunneridae</taxon>
        <taxon>Pentapetalae</taxon>
        <taxon>rosids</taxon>
        <taxon>malvids</taxon>
        <taxon>Brassicales</taxon>
        <taxon>Brassicaceae</taxon>
        <taxon>Coluteocarpeae</taxon>
        <taxon>Microthlaspi</taxon>
    </lineage>
</organism>
<evidence type="ECO:0000313" key="2">
    <source>
        <dbReference type="EMBL" id="CAA7055529.1"/>
    </source>
</evidence>
<keyword evidence="1" id="KW-0256">Endoplasmic reticulum</keyword>
<dbReference type="AlphaFoldDB" id="A0A6D2L2L1"/>
<dbReference type="EMBL" id="CACVBM020001607">
    <property type="protein sequence ID" value="CAA7055529.1"/>
    <property type="molecule type" value="Genomic_DNA"/>
</dbReference>
<keyword evidence="1" id="KW-0812">Transmembrane</keyword>
<comment type="subcellular location">
    <subcellularLocation>
        <location evidence="1">Endoplasmic reticulum membrane</location>
        <topology evidence="1">Multi-pass membrane protein</topology>
    </subcellularLocation>
</comment>
<name>A0A6D2L2L1_9BRAS</name>
<feature type="transmembrane region" description="Helical" evidence="1">
    <location>
        <begin position="83"/>
        <end position="101"/>
    </location>
</feature>
<comment type="caution">
    <text evidence="1">Lacks conserved residue(s) required for the propagation of feature annotation.</text>
</comment>
<gene>
    <name evidence="2" type="ORF">MERR_LOCUS42765</name>
</gene>
<keyword evidence="1" id="KW-1133">Transmembrane helix</keyword>
<proteinExistence type="inferred from homology"/>
<comment type="similarity">
    <text evidence="1">Belongs to the BCAP29/BCAP31 family.</text>
</comment>
<keyword evidence="3" id="KW-1185">Reference proteome</keyword>
<feature type="transmembrane region" description="Helical" evidence="1">
    <location>
        <begin position="41"/>
        <end position="62"/>
    </location>
</feature>
<dbReference type="PANTHER" id="PTHR12701">
    <property type="entry name" value="BCR-ASSOCIATED PROTEIN, BAP"/>
    <property type="match status" value="1"/>
</dbReference>
<dbReference type="GO" id="GO:0070973">
    <property type="term" value="P:protein localization to endoplasmic reticulum exit site"/>
    <property type="evidence" value="ECO:0007669"/>
    <property type="project" value="UniProtKB-UniRule"/>
</dbReference>
<comment type="function">
    <text evidence="1">May play a role in anterograde transport of membrane proteins from the endoplasmic reticulum to the Golgi.</text>
</comment>
<dbReference type="GO" id="GO:0006886">
    <property type="term" value="P:intracellular protein transport"/>
    <property type="evidence" value="ECO:0007669"/>
    <property type="project" value="UniProtKB-UniRule"/>
</dbReference>
<keyword evidence="1" id="KW-0813">Transport</keyword>
<accession>A0A6D2L2L1</accession>
<protein>
    <recommendedName>
        <fullName evidence="1">Endoplasmic reticulum transmembrane protein</fullName>
    </recommendedName>
</protein>
<sequence length="211" mass="23789">MFLVGTVIAMGSYTVFIGSCSKALKEKVPRITKKLTWASSLVAIGLGCVTSVEVIMVILLTIPLPNFLRKGLISVARCLLKPFITITPFCFFLLMDIYWKYETRPSCDVVDDSCTLLEHLRHQKSNVTSQRNGLLVASALVFYWLLYSVTKIVDRNNQLNQMVERLKSKDQSSFSVSPFVFVSNCVVKFLVFVFFISVCFSSLYSLYLSGD</sequence>
<keyword evidence="1" id="KW-0931">ER-Golgi transport</keyword>
<dbReference type="GO" id="GO:0005789">
    <property type="term" value="C:endoplasmic reticulum membrane"/>
    <property type="evidence" value="ECO:0007669"/>
    <property type="project" value="UniProtKB-SubCell"/>
</dbReference>
<dbReference type="OrthoDB" id="1645261at2759"/>
<reference evidence="2" key="1">
    <citation type="submission" date="2020-01" db="EMBL/GenBank/DDBJ databases">
        <authorList>
            <person name="Mishra B."/>
        </authorList>
    </citation>
    <scope>NUCLEOTIDE SEQUENCE [LARGE SCALE GENOMIC DNA]</scope>
</reference>